<dbReference type="AlphaFoldDB" id="A0AAN6XF09"/>
<gene>
    <name evidence="3" type="ORF">QBC40DRAFT_81498</name>
</gene>
<dbReference type="Proteomes" id="UP001303160">
    <property type="component" value="Unassembled WGS sequence"/>
</dbReference>
<evidence type="ECO:0000313" key="4">
    <source>
        <dbReference type="Proteomes" id="UP001303160"/>
    </source>
</evidence>
<sequence>MEDPTLYNPNNITQLSNLTTSYLADILLNKGNNATRNGFGCGPASLILPLANISMLILDIEDNSDEHNTNLTVSVDPTQLNPGISHLRDMARGLFPYPLNESGVGDIVNWWADNTENHPVETTQFLSAVVNMCGGEYCRSGQITVGNPDIVGIGMIVAIAVLLCLTIAFSLLSFGPLVDIVARAPYTSRKKRFSLRVSCIGTVDELFSAVFVFALAVMVSTLVFRYKTDTRFDALMANALSQLCSTTVVMLAAVYWCHNKQRPHATGSVLLMAILTIALYTTHAGVANMRASAAEMACGIGKGRVSLVRGDPFDMKKFNFIPVGFGSWFLALIGAVFHHPWLNKYRPTKNKKKIWRVLWKTAESFPSVFGLIGLAVYMAYFFNTWQMMKGSYGKTFSQNVREWGFGQYLAVFTWLPPLLTFSHLYISGMEKAIERRLPHGWIVVQTPGEVDYRGDGGGDDQGESTLAGSRSSRSRVREVDSLAMSQAHELGNLLQTSPKATKATTQETVYPIPSPMPGAMTSPVYYFPDHPSQPPTPYTQGGVHDTRHTREGQRFTPRAHNNGGGNGFNVSHVEENTGYPPTPINAPGHHGPQR</sequence>
<protein>
    <submittedName>
        <fullName evidence="3">Uncharacterized protein</fullName>
    </submittedName>
</protein>
<name>A0AAN6XF09_9PEZI</name>
<feature type="transmembrane region" description="Helical" evidence="2">
    <location>
        <begin position="364"/>
        <end position="385"/>
    </location>
</feature>
<reference evidence="3" key="1">
    <citation type="journal article" date="2023" name="Mol. Phylogenet. Evol.">
        <title>Genome-scale phylogeny and comparative genomics of the fungal order Sordariales.</title>
        <authorList>
            <person name="Hensen N."/>
            <person name="Bonometti L."/>
            <person name="Westerberg I."/>
            <person name="Brannstrom I.O."/>
            <person name="Guillou S."/>
            <person name="Cros-Aarteil S."/>
            <person name="Calhoun S."/>
            <person name="Haridas S."/>
            <person name="Kuo A."/>
            <person name="Mondo S."/>
            <person name="Pangilinan J."/>
            <person name="Riley R."/>
            <person name="LaButti K."/>
            <person name="Andreopoulos B."/>
            <person name="Lipzen A."/>
            <person name="Chen C."/>
            <person name="Yan M."/>
            <person name="Daum C."/>
            <person name="Ng V."/>
            <person name="Clum A."/>
            <person name="Steindorff A."/>
            <person name="Ohm R.A."/>
            <person name="Martin F."/>
            <person name="Silar P."/>
            <person name="Natvig D.O."/>
            <person name="Lalanne C."/>
            <person name="Gautier V."/>
            <person name="Ament-Velasquez S.L."/>
            <person name="Kruys A."/>
            <person name="Hutchinson M.I."/>
            <person name="Powell A.J."/>
            <person name="Barry K."/>
            <person name="Miller A.N."/>
            <person name="Grigoriev I.V."/>
            <person name="Debuchy R."/>
            <person name="Gladieux P."/>
            <person name="Hiltunen Thoren M."/>
            <person name="Johannesson H."/>
        </authorList>
    </citation>
    <scope>NUCLEOTIDE SEQUENCE</scope>
    <source>
        <strain evidence="3">CBS 315.58</strain>
    </source>
</reference>
<dbReference type="EMBL" id="MU863931">
    <property type="protein sequence ID" value="KAK4199518.1"/>
    <property type="molecule type" value="Genomic_DNA"/>
</dbReference>
<keyword evidence="2" id="KW-1133">Transmembrane helix</keyword>
<feature type="transmembrane region" description="Helical" evidence="2">
    <location>
        <begin position="320"/>
        <end position="343"/>
    </location>
</feature>
<reference evidence="3" key="2">
    <citation type="submission" date="2023-05" db="EMBL/GenBank/DDBJ databases">
        <authorList>
            <consortium name="Lawrence Berkeley National Laboratory"/>
            <person name="Steindorff A."/>
            <person name="Hensen N."/>
            <person name="Bonometti L."/>
            <person name="Westerberg I."/>
            <person name="Brannstrom I.O."/>
            <person name="Guillou S."/>
            <person name="Cros-Aarteil S."/>
            <person name="Calhoun S."/>
            <person name="Haridas S."/>
            <person name="Kuo A."/>
            <person name="Mondo S."/>
            <person name="Pangilinan J."/>
            <person name="Riley R."/>
            <person name="Labutti K."/>
            <person name="Andreopoulos B."/>
            <person name="Lipzen A."/>
            <person name="Chen C."/>
            <person name="Yanf M."/>
            <person name="Daum C."/>
            <person name="Ng V."/>
            <person name="Clum A."/>
            <person name="Ohm R."/>
            <person name="Martin F."/>
            <person name="Silar P."/>
            <person name="Natvig D."/>
            <person name="Lalanne C."/>
            <person name="Gautier V."/>
            <person name="Ament-Velasquez S.L."/>
            <person name="Kruys A."/>
            <person name="Hutchinson M.I."/>
            <person name="Powell A.J."/>
            <person name="Barry K."/>
            <person name="Miller A.N."/>
            <person name="Grigoriev I.V."/>
            <person name="Debuchy R."/>
            <person name="Gladieux P."/>
            <person name="Thoren M.H."/>
            <person name="Johannesson H."/>
        </authorList>
    </citation>
    <scope>NUCLEOTIDE SEQUENCE</scope>
    <source>
        <strain evidence="3">CBS 315.58</strain>
    </source>
</reference>
<evidence type="ECO:0000256" key="1">
    <source>
        <dbReference type="SAM" id="MobiDB-lite"/>
    </source>
</evidence>
<feature type="transmembrane region" description="Helical" evidence="2">
    <location>
        <begin position="150"/>
        <end position="172"/>
    </location>
</feature>
<feature type="region of interest" description="Disordered" evidence="1">
    <location>
        <begin position="555"/>
        <end position="594"/>
    </location>
</feature>
<evidence type="ECO:0000256" key="2">
    <source>
        <dbReference type="SAM" id="Phobius"/>
    </source>
</evidence>
<feature type="compositionally biased region" description="Polar residues" evidence="1">
    <location>
        <begin position="493"/>
        <end position="508"/>
    </location>
</feature>
<accession>A0AAN6XF09</accession>
<feature type="region of interest" description="Disordered" evidence="1">
    <location>
        <begin position="452"/>
        <end position="476"/>
    </location>
</feature>
<feature type="transmembrane region" description="Helical" evidence="2">
    <location>
        <begin position="239"/>
        <end position="257"/>
    </location>
</feature>
<keyword evidence="4" id="KW-1185">Reference proteome</keyword>
<evidence type="ECO:0000313" key="3">
    <source>
        <dbReference type="EMBL" id="KAK4199518.1"/>
    </source>
</evidence>
<organism evidence="3 4">
    <name type="scientific">Triangularia verruculosa</name>
    <dbReference type="NCBI Taxonomy" id="2587418"/>
    <lineage>
        <taxon>Eukaryota</taxon>
        <taxon>Fungi</taxon>
        <taxon>Dikarya</taxon>
        <taxon>Ascomycota</taxon>
        <taxon>Pezizomycotina</taxon>
        <taxon>Sordariomycetes</taxon>
        <taxon>Sordariomycetidae</taxon>
        <taxon>Sordariales</taxon>
        <taxon>Podosporaceae</taxon>
        <taxon>Triangularia</taxon>
    </lineage>
</organism>
<keyword evidence="2" id="KW-0472">Membrane</keyword>
<feature type="transmembrane region" description="Helical" evidence="2">
    <location>
        <begin position="405"/>
        <end position="426"/>
    </location>
</feature>
<keyword evidence="2" id="KW-0812">Transmembrane</keyword>
<feature type="transmembrane region" description="Helical" evidence="2">
    <location>
        <begin position="193"/>
        <end position="219"/>
    </location>
</feature>
<proteinExistence type="predicted"/>
<feature type="region of interest" description="Disordered" evidence="1">
    <location>
        <begin position="490"/>
        <end position="515"/>
    </location>
</feature>
<comment type="caution">
    <text evidence="3">The sequence shown here is derived from an EMBL/GenBank/DDBJ whole genome shotgun (WGS) entry which is preliminary data.</text>
</comment>
<feature type="transmembrane region" description="Helical" evidence="2">
    <location>
        <begin position="269"/>
        <end position="286"/>
    </location>
</feature>